<keyword evidence="1" id="KW-1133">Transmembrane helix</keyword>
<sequence length="136" mass="13940">MKPAGFGSMAIASAVSVLAFFGLFGRYAEAFSTFIAAGLALVLCPLIAWATQDRYCLARPDPVNGPEVAVADVTATHTCAVCATAYELPDIADCPVQAGPICSLCCSLDAECGDACRKNPAAAPVLMPLPTVRTAA</sequence>
<evidence type="ECO:0000256" key="1">
    <source>
        <dbReference type="SAM" id="Phobius"/>
    </source>
</evidence>
<feature type="transmembrane region" description="Helical" evidence="1">
    <location>
        <begin position="31"/>
        <end position="50"/>
    </location>
</feature>
<gene>
    <name evidence="2" type="ORF">Sviol_60550</name>
</gene>
<keyword evidence="1" id="KW-0472">Membrane</keyword>
<protein>
    <submittedName>
        <fullName evidence="2">Uncharacterized protein</fullName>
    </submittedName>
</protein>
<dbReference type="EMBL" id="BNDY01000017">
    <property type="protein sequence ID" value="GHI41647.1"/>
    <property type="molecule type" value="Genomic_DNA"/>
</dbReference>
<evidence type="ECO:0000313" key="2">
    <source>
        <dbReference type="EMBL" id="GHI41647.1"/>
    </source>
</evidence>
<organism evidence="2 3">
    <name type="scientific">Streptomyces violascens</name>
    <dbReference type="NCBI Taxonomy" id="67381"/>
    <lineage>
        <taxon>Bacteria</taxon>
        <taxon>Bacillati</taxon>
        <taxon>Actinomycetota</taxon>
        <taxon>Actinomycetes</taxon>
        <taxon>Kitasatosporales</taxon>
        <taxon>Streptomycetaceae</taxon>
        <taxon>Streptomyces</taxon>
    </lineage>
</organism>
<accession>A0ABQ3QWI2</accession>
<comment type="caution">
    <text evidence="2">The sequence shown here is derived from an EMBL/GenBank/DDBJ whole genome shotgun (WGS) entry which is preliminary data.</text>
</comment>
<dbReference type="Proteomes" id="UP001050808">
    <property type="component" value="Unassembled WGS sequence"/>
</dbReference>
<reference evidence="2" key="1">
    <citation type="submission" date="2024-05" db="EMBL/GenBank/DDBJ databases">
        <title>Whole genome shotgun sequence of Streptomyces violascens NBRC 12920.</title>
        <authorList>
            <person name="Komaki H."/>
            <person name="Tamura T."/>
        </authorList>
    </citation>
    <scope>NUCLEOTIDE SEQUENCE</scope>
    <source>
        <strain evidence="2">NBRC 12920</strain>
    </source>
</reference>
<proteinExistence type="predicted"/>
<name>A0ABQ3QWI2_9ACTN</name>
<keyword evidence="3" id="KW-1185">Reference proteome</keyword>
<evidence type="ECO:0000313" key="3">
    <source>
        <dbReference type="Proteomes" id="UP001050808"/>
    </source>
</evidence>
<keyword evidence="1" id="KW-0812">Transmembrane</keyword>
<feature type="transmembrane region" description="Helical" evidence="1">
    <location>
        <begin position="6"/>
        <end position="24"/>
    </location>
</feature>